<dbReference type="PROSITE" id="PS50042">
    <property type="entry name" value="CNMP_BINDING_3"/>
    <property type="match status" value="1"/>
</dbReference>
<dbReference type="PANTHER" id="PTHR45651">
    <property type="entry name" value="CYCLIC NUCLEOTIDE-GATED ION CHANNEL 15-RELATED-RELATED"/>
    <property type="match status" value="1"/>
</dbReference>
<accession>A0A2N9GCH3</accession>
<feature type="domain" description="Cyclic nucleotide-binding" evidence="3">
    <location>
        <begin position="1"/>
        <end position="68"/>
    </location>
</feature>
<sequence length="125" mass="14190">MWGSLKPVFYNEQCNILQEGDPIDAIFLITDGIVWSSNNSNNIGKGATTASRQVERLVKGQLFGEELLDWFWKKDSSIDMSKLILPVSSKTLKTHTKVEAFALMADDFKEIVSRRHDLDKSKQVE</sequence>
<evidence type="ECO:0000259" key="3">
    <source>
        <dbReference type="PROSITE" id="PS50042"/>
    </source>
</evidence>
<evidence type="ECO:0000256" key="2">
    <source>
        <dbReference type="ARBA" id="ARBA00023303"/>
    </source>
</evidence>
<protein>
    <recommendedName>
        <fullName evidence="3">Cyclic nucleotide-binding domain-containing protein</fullName>
    </recommendedName>
</protein>
<dbReference type="Gene3D" id="2.60.120.10">
    <property type="entry name" value="Jelly Rolls"/>
    <property type="match status" value="1"/>
</dbReference>
<reference evidence="4" key="1">
    <citation type="submission" date="2018-02" db="EMBL/GenBank/DDBJ databases">
        <authorList>
            <person name="Cohen D.B."/>
            <person name="Kent A.D."/>
        </authorList>
    </citation>
    <scope>NUCLEOTIDE SEQUENCE</scope>
</reference>
<gene>
    <name evidence="4" type="ORF">FSB_LOCUS25174</name>
</gene>
<dbReference type="AlphaFoldDB" id="A0A2N9GCH3"/>
<evidence type="ECO:0000256" key="1">
    <source>
        <dbReference type="ARBA" id="ARBA00023286"/>
    </source>
</evidence>
<dbReference type="InterPro" id="IPR000595">
    <property type="entry name" value="cNMP-bd_dom"/>
</dbReference>
<dbReference type="GO" id="GO:0016020">
    <property type="term" value="C:membrane"/>
    <property type="evidence" value="ECO:0007669"/>
    <property type="project" value="UniProtKB-SubCell"/>
</dbReference>
<organism evidence="4">
    <name type="scientific">Fagus sylvatica</name>
    <name type="common">Beechnut</name>
    <dbReference type="NCBI Taxonomy" id="28930"/>
    <lineage>
        <taxon>Eukaryota</taxon>
        <taxon>Viridiplantae</taxon>
        <taxon>Streptophyta</taxon>
        <taxon>Embryophyta</taxon>
        <taxon>Tracheophyta</taxon>
        <taxon>Spermatophyta</taxon>
        <taxon>Magnoliopsida</taxon>
        <taxon>eudicotyledons</taxon>
        <taxon>Gunneridae</taxon>
        <taxon>Pentapetalae</taxon>
        <taxon>rosids</taxon>
        <taxon>fabids</taxon>
        <taxon>Fagales</taxon>
        <taxon>Fagaceae</taxon>
        <taxon>Fagus</taxon>
    </lineage>
</organism>
<dbReference type="SUPFAM" id="SSF51206">
    <property type="entry name" value="cAMP-binding domain-like"/>
    <property type="match status" value="1"/>
</dbReference>
<name>A0A2N9GCH3_FAGSY</name>
<proteinExistence type="predicted"/>
<dbReference type="PANTHER" id="PTHR45651:SF68">
    <property type="entry name" value="ION TRANSPORT DOMAIN-CONTAINING PROTEIN"/>
    <property type="match status" value="1"/>
</dbReference>
<keyword evidence="1" id="KW-0813">Transport</keyword>
<keyword evidence="1" id="KW-0406">Ion transport</keyword>
<dbReference type="InterPro" id="IPR018490">
    <property type="entry name" value="cNMP-bd_dom_sf"/>
</dbReference>
<dbReference type="InterPro" id="IPR014710">
    <property type="entry name" value="RmlC-like_jellyroll"/>
</dbReference>
<keyword evidence="1" id="KW-1071">Ligand-gated ion channel</keyword>
<dbReference type="EMBL" id="OIVN01001757">
    <property type="protein sequence ID" value="SPC97292.1"/>
    <property type="molecule type" value="Genomic_DNA"/>
</dbReference>
<evidence type="ECO:0000313" key="4">
    <source>
        <dbReference type="EMBL" id="SPC97292.1"/>
    </source>
</evidence>
<dbReference type="GO" id="GO:0034220">
    <property type="term" value="P:monoatomic ion transmembrane transport"/>
    <property type="evidence" value="ECO:0007669"/>
    <property type="project" value="UniProtKB-KW"/>
</dbReference>
<keyword evidence="2" id="KW-0407">Ion channel</keyword>